<protein>
    <submittedName>
        <fullName evidence="3">AraC family transcriptional regulator</fullName>
    </submittedName>
</protein>
<dbReference type="Proteomes" id="UP000280834">
    <property type="component" value="Unassembled WGS sequence"/>
</dbReference>
<keyword evidence="2" id="KW-1185">Reference proteome</keyword>
<evidence type="ECO:0000313" key="3">
    <source>
        <dbReference type="WBParaSite" id="BTMF_0000187001-mRNA-1"/>
    </source>
</evidence>
<accession>A0A0R3Q6B9</accession>
<gene>
    <name evidence="1" type="ORF">BTMF_LOCUS1201</name>
</gene>
<dbReference type="WBParaSite" id="BTMF_0000187001-mRNA-1">
    <property type="protein sequence ID" value="BTMF_0000187001-mRNA-1"/>
    <property type="gene ID" value="BTMF_0000187001"/>
</dbReference>
<dbReference type="EMBL" id="UZAG01000831">
    <property type="protein sequence ID" value="VDO09671.1"/>
    <property type="molecule type" value="Genomic_DNA"/>
</dbReference>
<sequence>MKVCTVEDCLPVILVDQTQFCIEKVSLNSNFLDVA</sequence>
<name>A0A0R3Q6B9_9BILA</name>
<evidence type="ECO:0000313" key="2">
    <source>
        <dbReference type="Proteomes" id="UP000280834"/>
    </source>
</evidence>
<organism evidence="3">
    <name type="scientific">Brugia timori</name>
    <dbReference type="NCBI Taxonomy" id="42155"/>
    <lineage>
        <taxon>Eukaryota</taxon>
        <taxon>Metazoa</taxon>
        <taxon>Ecdysozoa</taxon>
        <taxon>Nematoda</taxon>
        <taxon>Chromadorea</taxon>
        <taxon>Rhabditida</taxon>
        <taxon>Spirurina</taxon>
        <taxon>Spiruromorpha</taxon>
        <taxon>Filarioidea</taxon>
        <taxon>Onchocercidae</taxon>
        <taxon>Brugia</taxon>
    </lineage>
</organism>
<dbReference type="AlphaFoldDB" id="A0A0R3Q6B9"/>
<evidence type="ECO:0000313" key="1">
    <source>
        <dbReference type="EMBL" id="VDO09671.1"/>
    </source>
</evidence>
<reference evidence="1 2" key="2">
    <citation type="submission" date="2018-11" db="EMBL/GenBank/DDBJ databases">
        <authorList>
            <consortium name="Pathogen Informatics"/>
        </authorList>
    </citation>
    <scope>NUCLEOTIDE SEQUENCE [LARGE SCALE GENOMIC DNA]</scope>
</reference>
<proteinExistence type="predicted"/>
<reference evidence="3" key="1">
    <citation type="submission" date="2017-02" db="UniProtKB">
        <authorList>
            <consortium name="WormBaseParasite"/>
        </authorList>
    </citation>
    <scope>IDENTIFICATION</scope>
</reference>